<feature type="transmembrane region" description="Helical" evidence="1">
    <location>
        <begin position="95"/>
        <end position="112"/>
    </location>
</feature>
<sequence length="268" mass="26494">MALALAAAVLAALGYAAGSILQAVGVRGGSGAAALTRSPLYLTGLGVDGLAWLLSLVALRRLPTFAVQSLLAGSLALTVVLARVFLGSRLRPRDTAAVLALVAALGVVGGAGTEQPSPTVATPLQVVLLVAGVLLLLAVLVLRRLGSAAFAVLAGLGYSVAALGARAVTLPDAWSDAWRVLAEPVAWAVAVAGVAGTLGYAAALEKGPVGPATALLWSVEVVVPAVAGFALLGDVVRAGWWVPTVAALVVVVGCSVVLAGSPAIPEET</sequence>
<feature type="transmembrane region" description="Helical" evidence="1">
    <location>
        <begin position="185"/>
        <end position="203"/>
    </location>
</feature>
<organism evidence="2 3">
    <name type="scientific">Kineococcus endophyticus</name>
    <dbReference type="NCBI Taxonomy" id="1181883"/>
    <lineage>
        <taxon>Bacteria</taxon>
        <taxon>Bacillati</taxon>
        <taxon>Actinomycetota</taxon>
        <taxon>Actinomycetes</taxon>
        <taxon>Kineosporiales</taxon>
        <taxon>Kineosporiaceae</taxon>
        <taxon>Kineococcus</taxon>
    </lineage>
</organism>
<dbReference type="PANTHER" id="PTHR40761:SF1">
    <property type="entry name" value="CONSERVED INTEGRAL MEMBRANE ALANINE VALINE AND LEUCINE RICH PROTEIN-RELATED"/>
    <property type="match status" value="1"/>
</dbReference>
<evidence type="ECO:0008006" key="4">
    <source>
        <dbReference type="Google" id="ProtNLM"/>
    </source>
</evidence>
<evidence type="ECO:0000313" key="2">
    <source>
        <dbReference type="EMBL" id="MEW9264166.1"/>
    </source>
</evidence>
<feature type="transmembrane region" description="Helical" evidence="1">
    <location>
        <begin position="124"/>
        <end position="142"/>
    </location>
</feature>
<reference evidence="2 3" key="1">
    <citation type="submission" date="2024-07" db="EMBL/GenBank/DDBJ databases">
        <authorList>
            <person name="Thanompreechachai J."/>
            <person name="Duangmal K."/>
        </authorList>
    </citation>
    <scope>NUCLEOTIDE SEQUENCE [LARGE SCALE GENOMIC DNA]</scope>
    <source>
        <strain evidence="2 3">KCTC 19886</strain>
    </source>
</reference>
<keyword evidence="3" id="KW-1185">Reference proteome</keyword>
<name>A0ABV3P3J1_9ACTN</name>
<evidence type="ECO:0000256" key="1">
    <source>
        <dbReference type="SAM" id="Phobius"/>
    </source>
</evidence>
<feature type="transmembrane region" description="Helical" evidence="1">
    <location>
        <begin position="238"/>
        <end position="259"/>
    </location>
</feature>
<comment type="caution">
    <text evidence="2">The sequence shown here is derived from an EMBL/GenBank/DDBJ whole genome shotgun (WGS) entry which is preliminary data.</text>
</comment>
<keyword evidence="1" id="KW-0812">Transmembrane</keyword>
<protein>
    <recommendedName>
        <fullName evidence="4">Integral membrane protein</fullName>
    </recommendedName>
</protein>
<feature type="transmembrane region" description="Helical" evidence="1">
    <location>
        <begin position="149"/>
        <end position="165"/>
    </location>
</feature>
<dbReference type="RefSeq" id="WP_367636780.1">
    <property type="nucleotide sequence ID" value="NZ_JBFNQN010000003.1"/>
</dbReference>
<dbReference type="PANTHER" id="PTHR40761">
    <property type="entry name" value="CONSERVED INTEGRAL MEMBRANE ALANINE VALINE AND LEUCINE RICH PROTEIN-RELATED"/>
    <property type="match status" value="1"/>
</dbReference>
<gene>
    <name evidence="2" type="ORF">AB1207_05360</name>
</gene>
<evidence type="ECO:0000313" key="3">
    <source>
        <dbReference type="Proteomes" id="UP001555826"/>
    </source>
</evidence>
<feature type="transmembrane region" description="Helical" evidence="1">
    <location>
        <begin position="215"/>
        <end position="232"/>
    </location>
</feature>
<keyword evidence="1" id="KW-1133">Transmembrane helix</keyword>
<keyword evidence="1" id="KW-0472">Membrane</keyword>
<dbReference type="Proteomes" id="UP001555826">
    <property type="component" value="Unassembled WGS sequence"/>
</dbReference>
<dbReference type="EMBL" id="JBFNQN010000003">
    <property type="protein sequence ID" value="MEW9264166.1"/>
    <property type="molecule type" value="Genomic_DNA"/>
</dbReference>
<feature type="transmembrane region" description="Helical" evidence="1">
    <location>
        <begin position="65"/>
        <end position="86"/>
    </location>
</feature>
<accession>A0ABV3P3J1</accession>
<proteinExistence type="predicted"/>